<comment type="subcellular location">
    <subcellularLocation>
        <location evidence="1">Membrane</location>
        <topology evidence="1">Lipid-anchor</topology>
    </subcellularLocation>
</comment>
<dbReference type="Gene3D" id="6.20.190.10">
    <property type="entry name" value="Nutrient germinant receptor protein C, domain 1"/>
    <property type="match status" value="1"/>
</dbReference>
<organism evidence="11 12">
    <name type="scientific">Paenibacillus borealis</name>
    <dbReference type="NCBI Taxonomy" id="160799"/>
    <lineage>
        <taxon>Bacteria</taxon>
        <taxon>Bacillati</taxon>
        <taxon>Bacillota</taxon>
        <taxon>Bacilli</taxon>
        <taxon>Bacillales</taxon>
        <taxon>Paenibacillaceae</taxon>
        <taxon>Paenibacillus</taxon>
    </lineage>
</organism>
<evidence type="ECO:0000256" key="8">
    <source>
        <dbReference type="SAM" id="Phobius"/>
    </source>
</evidence>
<dbReference type="PANTHER" id="PTHR35789">
    <property type="entry name" value="SPORE GERMINATION PROTEIN B3"/>
    <property type="match status" value="1"/>
</dbReference>
<evidence type="ECO:0000256" key="2">
    <source>
        <dbReference type="ARBA" id="ARBA00007886"/>
    </source>
</evidence>
<keyword evidence="4" id="KW-0732">Signal</keyword>
<dbReference type="PANTHER" id="PTHR35789:SF1">
    <property type="entry name" value="SPORE GERMINATION PROTEIN B3"/>
    <property type="match status" value="1"/>
</dbReference>
<evidence type="ECO:0000259" key="10">
    <source>
        <dbReference type="Pfam" id="PF25198"/>
    </source>
</evidence>
<evidence type="ECO:0000256" key="5">
    <source>
        <dbReference type="ARBA" id="ARBA00023136"/>
    </source>
</evidence>
<keyword evidence="8" id="KW-1133">Transmembrane helix</keyword>
<name>A0ABX3HMA1_PAEBO</name>
<dbReference type="Gene3D" id="3.30.300.210">
    <property type="entry name" value="Nutrient germinant receptor protein C, domain 3"/>
    <property type="match status" value="1"/>
</dbReference>
<gene>
    <name evidence="11" type="ORF">BSK56_06970</name>
</gene>
<comment type="caution">
    <text evidence="11">The sequence shown here is derived from an EMBL/GenBank/DDBJ whole genome shotgun (WGS) entry which is preliminary data.</text>
</comment>
<evidence type="ECO:0000313" key="12">
    <source>
        <dbReference type="Proteomes" id="UP000187412"/>
    </source>
</evidence>
<evidence type="ECO:0000256" key="3">
    <source>
        <dbReference type="ARBA" id="ARBA00022544"/>
    </source>
</evidence>
<keyword evidence="12" id="KW-1185">Reference proteome</keyword>
<feature type="domain" description="Spore germination protein N-terminal" evidence="10">
    <location>
        <begin position="25"/>
        <end position="196"/>
    </location>
</feature>
<dbReference type="EMBL" id="MPTB01000007">
    <property type="protein sequence ID" value="OMD50270.1"/>
    <property type="molecule type" value="Genomic_DNA"/>
</dbReference>
<dbReference type="InterPro" id="IPR046953">
    <property type="entry name" value="Spore_GerAC-like_C"/>
</dbReference>
<evidence type="ECO:0000256" key="4">
    <source>
        <dbReference type="ARBA" id="ARBA00022729"/>
    </source>
</evidence>
<evidence type="ECO:0000313" key="11">
    <source>
        <dbReference type="EMBL" id="OMD50270.1"/>
    </source>
</evidence>
<dbReference type="InterPro" id="IPR057336">
    <property type="entry name" value="GerAC_N"/>
</dbReference>
<keyword evidence="8" id="KW-0812">Transmembrane</keyword>
<proteinExistence type="inferred from homology"/>
<reference evidence="11 12" key="1">
    <citation type="submission" date="2016-10" db="EMBL/GenBank/DDBJ databases">
        <title>Paenibacillus species isolates.</title>
        <authorList>
            <person name="Beno S.M."/>
        </authorList>
    </citation>
    <scope>NUCLEOTIDE SEQUENCE [LARGE SCALE GENOMIC DNA]</scope>
    <source>
        <strain evidence="11 12">FSL H7-0744</strain>
    </source>
</reference>
<keyword evidence="5 8" id="KW-0472">Membrane</keyword>
<dbReference type="Proteomes" id="UP000187412">
    <property type="component" value="Unassembled WGS sequence"/>
</dbReference>
<dbReference type="InterPro" id="IPR038501">
    <property type="entry name" value="Spore_GerAC_C_sf"/>
</dbReference>
<keyword evidence="7" id="KW-0449">Lipoprotein</keyword>
<evidence type="ECO:0000256" key="6">
    <source>
        <dbReference type="ARBA" id="ARBA00023139"/>
    </source>
</evidence>
<sequence length="389" mass="44102">MNKVAIAFRCVVILIILSMTTGCWDRKEMDDLALIMGSGIDLTDNGLIELSYQIALPTGIPSAVKSGGPQKKVVVISAKGNDIQEAVGRIQEQMSRYSYFGHREIFLIGENCARHGLNQIEDLFTRFPETRYNSYVLTTYGATAKEILSSPYQMELIPALAISKIQSSRLSFSVKFDKFLEDLSSPGTSPVTAAIRVVHKGTDKESIAIDRAAVYLGNKLSGFIPPDELQLLRWWIGDPYRLGFTIQAEPEDKDYKGTISVKSSKSRVKIKTLIKNEHPEAKVSFRTLVRVVSNNSRLDLNSARDRKIVEKQFSEQLHTRIERMLTHVQKEMKSDIFGISEEIHIEHPYYWKKIRDSWNDIFPGMPVTIEVDIQIEQIGKTQGRAYLRK</sequence>
<dbReference type="NCBIfam" id="TIGR02887">
    <property type="entry name" value="spore_ger_x_C"/>
    <property type="match status" value="1"/>
</dbReference>
<dbReference type="Pfam" id="PF05504">
    <property type="entry name" value="Spore_GerAC"/>
    <property type="match status" value="1"/>
</dbReference>
<dbReference type="RefSeq" id="WP_076109903.1">
    <property type="nucleotide sequence ID" value="NZ_MPTB01000007.1"/>
</dbReference>
<keyword evidence="6" id="KW-0564">Palmitate</keyword>
<dbReference type="PROSITE" id="PS51257">
    <property type="entry name" value="PROKAR_LIPOPROTEIN"/>
    <property type="match status" value="1"/>
</dbReference>
<dbReference type="InterPro" id="IPR008844">
    <property type="entry name" value="Spore_GerAC-like"/>
</dbReference>
<dbReference type="Pfam" id="PF25198">
    <property type="entry name" value="Spore_GerAC_N"/>
    <property type="match status" value="1"/>
</dbReference>
<evidence type="ECO:0000256" key="7">
    <source>
        <dbReference type="ARBA" id="ARBA00023288"/>
    </source>
</evidence>
<protein>
    <submittedName>
        <fullName evidence="11">Uncharacterized protein</fullName>
    </submittedName>
</protein>
<evidence type="ECO:0000256" key="1">
    <source>
        <dbReference type="ARBA" id="ARBA00004635"/>
    </source>
</evidence>
<accession>A0ABX3HMA1</accession>
<comment type="similarity">
    <text evidence="2">Belongs to the GerABKC lipoprotein family.</text>
</comment>
<evidence type="ECO:0000259" key="9">
    <source>
        <dbReference type="Pfam" id="PF05504"/>
    </source>
</evidence>
<keyword evidence="3" id="KW-0309">Germination</keyword>
<feature type="transmembrane region" description="Helical" evidence="8">
    <location>
        <begin position="6"/>
        <end position="24"/>
    </location>
</feature>
<feature type="domain" description="Spore germination GerAC-like C-terminal" evidence="9">
    <location>
        <begin position="212"/>
        <end position="379"/>
    </location>
</feature>